<feature type="domain" description="Peptidase M20 dimerisation" evidence="9">
    <location>
        <begin position="258"/>
        <end position="370"/>
    </location>
</feature>
<dbReference type="NCBIfam" id="NF005591">
    <property type="entry name" value="PRK07318.1"/>
    <property type="match status" value="1"/>
</dbReference>
<sequence>MDFNKRIDDMKDELIKSTQEILKIRSVAEEPCGEGKPFGEGVALCLETALKISEELGFKTANIDGYAGYAELGEGDEYVAVLGHLDVVPEGDGWMYPPYGAEIHDGKIYARGTLDDKGPIMAALYALKAIKDSNVKLSKRVRIIFGTNEENGSTEIEHYLSKEKPPVAGFTPDADFPIIYAEKGITMFKVVKDINIKQSSNTKINYIKGGQRPNMVPDYCEAEVVSDNTASLESCAIEFANEKGYEFKTETRDDMLIIKCYGVSAHGSTPELGKNAVMQLLSFLGTLNIGKCDAADFINFFNKYVGMEIHGESFGVYLEDEPSGKLSFNVGAINITEDKASITLNLRYPVTYKYEDMMEPFNRRIEEIGLKVEDMIHQKPLYYPENHPLIKTLQKVYAEQTGQRATLLAIGGGTYAKEMPNIVAFGPIFPGKPNLDHQVNEYIEVDDLILNAKIYAHAIYELAK</sequence>
<evidence type="ECO:0000256" key="1">
    <source>
        <dbReference type="ARBA" id="ARBA00001947"/>
    </source>
</evidence>
<evidence type="ECO:0000313" key="11">
    <source>
        <dbReference type="Proteomes" id="UP000190105"/>
    </source>
</evidence>
<organism evidence="10 11">
    <name type="scientific">Caloramator quimbayensis</name>
    <dbReference type="NCBI Taxonomy" id="1147123"/>
    <lineage>
        <taxon>Bacteria</taxon>
        <taxon>Bacillati</taxon>
        <taxon>Bacillota</taxon>
        <taxon>Clostridia</taxon>
        <taxon>Eubacteriales</taxon>
        <taxon>Clostridiaceae</taxon>
        <taxon>Caloramator</taxon>
    </lineage>
</organism>
<proteinExistence type="inferred from homology"/>
<dbReference type="PANTHER" id="PTHR43808">
    <property type="entry name" value="ACETYLORNITHINE DEACETYLASE"/>
    <property type="match status" value="1"/>
</dbReference>
<dbReference type="GO" id="GO:0006508">
    <property type="term" value="P:proteolysis"/>
    <property type="evidence" value="ECO:0007669"/>
    <property type="project" value="UniProtKB-KW"/>
</dbReference>
<evidence type="ECO:0000256" key="3">
    <source>
        <dbReference type="ARBA" id="ARBA00022670"/>
    </source>
</evidence>
<keyword evidence="4" id="KW-0479">Metal-binding</keyword>
<dbReference type="AlphaFoldDB" id="A0A1T4YBB4"/>
<evidence type="ECO:0000256" key="7">
    <source>
        <dbReference type="ARBA" id="ARBA00022997"/>
    </source>
</evidence>
<dbReference type="PANTHER" id="PTHR43808:SF31">
    <property type="entry name" value="N-ACETYL-L-CITRULLINE DEACETYLASE"/>
    <property type="match status" value="1"/>
</dbReference>
<dbReference type="Pfam" id="PF07687">
    <property type="entry name" value="M20_dimer"/>
    <property type="match status" value="1"/>
</dbReference>
<dbReference type="OrthoDB" id="9761532at2"/>
<dbReference type="PROSITE" id="PS00758">
    <property type="entry name" value="ARGE_DAPE_CPG2_1"/>
    <property type="match status" value="1"/>
</dbReference>
<evidence type="ECO:0000256" key="6">
    <source>
        <dbReference type="ARBA" id="ARBA00022833"/>
    </source>
</evidence>
<reference evidence="11" key="1">
    <citation type="submission" date="2017-02" db="EMBL/GenBank/DDBJ databases">
        <authorList>
            <person name="Varghese N."/>
            <person name="Submissions S."/>
        </authorList>
    </citation>
    <scope>NUCLEOTIDE SEQUENCE [LARGE SCALE GENOMIC DNA]</scope>
    <source>
        <strain evidence="11">USBA 833</strain>
    </source>
</reference>
<dbReference type="Proteomes" id="UP000190105">
    <property type="component" value="Unassembled WGS sequence"/>
</dbReference>
<dbReference type="InterPro" id="IPR011650">
    <property type="entry name" value="Peptidase_M20_dimer"/>
</dbReference>
<dbReference type="NCBIfam" id="TIGR01887">
    <property type="entry name" value="dipeptidaselike"/>
    <property type="match status" value="1"/>
</dbReference>
<dbReference type="Gene3D" id="3.30.70.360">
    <property type="match status" value="2"/>
</dbReference>
<keyword evidence="5" id="KW-0378">Hydrolase</keyword>
<evidence type="ECO:0000259" key="9">
    <source>
        <dbReference type="Pfam" id="PF07687"/>
    </source>
</evidence>
<keyword evidence="7" id="KW-0224">Dipeptidase</keyword>
<dbReference type="Gene3D" id="3.40.630.10">
    <property type="entry name" value="Zn peptidases"/>
    <property type="match status" value="1"/>
</dbReference>
<name>A0A1T4YBB4_9CLOT</name>
<comment type="similarity">
    <text evidence="2">Belongs to the peptidase M20A family.</text>
</comment>
<dbReference type="SUPFAM" id="SSF55031">
    <property type="entry name" value="Bacterial exopeptidase dimerisation domain"/>
    <property type="match status" value="1"/>
</dbReference>
<dbReference type="SUPFAM" id="SSF53187">
    <property type="entry name" value="Zn-dependent exopeptidases"/>
    <property type="match status" value="1"/>
</dbReference>
<dbReference type="InterPro" id="IPR001261">
    <property type="entry name" value="ArgE/DapE_CS"/>
</dbReference>
<keyword evidence="3" id="KW-0645">Protease</keyword>
<evidence type="ECO:0000256" key="2">
    <source>
        <dbReference type="ARBA" id="ARBA00006247"/>
    </source>
</evidence>
<protein>
    <submittedName>
        <fullName evidence="10">Succinyl-diaminopimelate desuccinylase</fullName>
    </submittedName>
</protein>
<evidence type="ECO:0000256" key="5">
    <source>
        <dbReference type="ARBA" id="ARBA00022801"/>
    </source>
</evidence>
<comment type="cofactor">
    <cofactor evidence="1">
        <name>Zn(2+)</name>
        <dbReference type="ChEBI" id="CHEBI:29105"/>
    </cofactor>
</comment>
<keyword evidence="6" id="KW-0862">Zinc</keyword>
<keyword evidence="8" id="KW-0482">Metalloprotease</keyword>
<dbReference type="InterPro" id="IPR002933">
    <property type="entry name" value="Peptidase_M20"/>
</dbReference>
<dbReference type="RefSeq" id="WP_078697628.1">
    <property type="nucleotide sequence ID" value="NZ_FUYH01000033.1"/>
</dbReference>
<dbReference type="GO" id="GO:0008237">
    <property type="term" value="F:metallopeptidase activity"/>
    <property type="evidence" value="ECO:0007669"/>
    <property type="project" value="UniProtKB-KW"/>
</dbReference>
<dbReference type="InterPro" id="IPR010964">
    <property type="entry name" value="M20A_pepV-rel"/>
</dbReference>
<dbReference type="GO" id="GO:0008777">
    <property type="term" value="F:acetylornithine deacetylase activity"/>
    <property type="evidence" value="ECO:0007669"/>
    <property type="project" value="TreeGrafter"/>
</dbReference>
<gene>
    <name evidence="10" type="ORF">SAMN05443428_1331</name>
</gene>
<dbReference type="STRING" id="1147123.SAMN05443428_1331"/>
<dbReference type="CDD" id="cd03888">
    <property type="entry name" value="M20_PepV"/>
    <property type="match status" value="1"/>
</dbReference>
<evidence type="ECO:0000256" key="8">
    <source>
        <dbReference type="ARBA" id="ARBA00023049"/>
    </source>
</evidence>
<dbReference type="GO" id="GO:0016805">
    <property type="term" value="F:dipeptidase activity"/>
    <property type="evidence" value="ECO:0007669"/>
    <property type="project" value="UniProtKB-KW"/>
</dbReference>
<dbReference type="Pfam" id="PF01546">
    <property type="entry name" value="Peptidase_M20"/>
    <property type="match status" value="1"/>
</dbReference>
<dbReference type="GO" id="GO:0006526">
    <property type="term" value="P:L-arginine biosynthetic process"/>
    <property type="evidence" value="ECO:0007669"/>
    <property type="project" value="TreeGrafter"/>
</dbReference>
<dbReference type="InterPro" id="IPR050072">
    <property type="entry name" value="Peptidase_M20A"/>
</dbReference>
<dbReference type="InterPro" id="IPR036264">
    <property type="entry name" value="Bact_exopeptidase_dim_dom"/>
</dbReference>
<evidence type="ECO:0000313" key="10">
    <source>
        <dbReference type="EMBL" id="SKA98963.1"/>
    </source>
</evidence>
<keyword evidence="11" id="KW-1185">Reference proteome</keyword>
<evidence type="ECO:0000256" key="4">
    <source>
        <dbReference type="ARBA" id="ARBA00022723"/>
    </source>
</evidence>
<dbReference type="GO" id="GO:0008270">
    <property type="term" value="F:zinc ion binding"/>
    <property type="evidence" value="ECO:0007669"/>
    <property type="project" value="InterPro"/>
</dbReference>
<accession>A0A1T4YBB4</accession>
<dbReference type="EMBL" id="FUYH01000033">
    <property type="protein sequence ID" value="SKA98963.1"/>
    <property type="molecule type" value="Genomic_DNA"/>
</dbReference>